<dbReference type="RefSeq" id="WP_132301821.1">
    <property type="nucleotide sequence ID" value="NZ_LUKL01000001.1"/>
</dbReference>
<feature type="domain" description="DUF4145" evidence="1">
    <location>
        <begin position="133"/>
        <end position="198"/>
    </location>
</feature>
<evidence type="ECO:0000313" key="3">
    <source>
        <dbReference type="Proteomes" id="UP000295496"/>
    </source>
</evidence>
<reference evidence="2 3" key="1">
    <citation type="submission" date="2019-03" db="EMBL/GenBank/DDBJ databases">
        <title>Genomic Encyclopedia of Type Strains, Phase IV (KMG-IV): sequencing the most valuable type-strain genomes for metagenomic binning, comparative biology and taxonomic classification.</title>
        <authorList>
            <person name="Goeker M."/>
        </authorList>
    </citation>
    <scope>NUCLEOTIDE SEQUENCE [LARGE SCALE GENOMIC DNA]</scope>
    <source>
        <strain evidence="2 3">DSM 10053</strain>
    </source>
</reference>
<dbReference type="EMBL" id="SMGJ01000003">
    <property type="protein sequence ID" value="TCK70145.1"/>
    <property type="molecule type" value="Genomic_DNA"/>
</dbReference>
<evidence type="ECO:0000313" key="2">
    <source>
        <dbReference type="EMBL" id="TCK70145.1"/>
    </source>
</evidence>
<name>A0A4R1KXK2_9PAST</name>
<dbReference type="Pfam" id="PF13643">
    <property type="entry name" value="DUF4145"/>
    <property type="match status" value="1"/>
</dbReference>
<comment type="caution">
    <text evidence="2">The sequence shown here is derived from an EMBL/GenBank/DDBJ whole genome shotgun (WGS) entry which is preliminary data.</text>
</comment>
<dbReference type="Proteomes" id="UP000295496">
    <property type="component" value="Unassembled WGS sequence"/>
</dbReference>
<dbReference type="AlphaFoldDB" id="A0A4R1KXK2"/>
<accession>A0A4R1KXK2</accession>
<evidence type="ECO:0000259" key="1">
    <source>
        <dbReference type="Pfam" id="PF13643"/>
    </source>
</evidence>
<keyword evidence="3" id="KW-1185">Reference proteome</keyword>
<protein>
    <submittedName>
        <fullName evidence="2">Uncharacterized protein DUF4145</fullName>
    </submittedName>
</protein>
<dbReference type="OrthoDB" id="5688299at2"/>
<sequence length="220" mass="24855">MITFGYDCPHCGKKDVAFEVGGFVQRKVKSVPFDVYSILATCNYCGHGIVASLGFNEKNPADLIAIDAFRKHADWREKDSLFDLLDFDPEWLPKPPKPEVPAHLPNNIAEQLTGAEQLFLQARGDRLMIAYSGLGFRKTLEFALKLLDDNTDKNLNWRINALVKNGLLVKSMGDFAHRIRALGNDATHDDISLDELQELRLFTQLFLQYTFTLPAMIPVK</sequence>
<proteinExistence type="predicted"/>
<dbReference type="InterPro" id="IPR025285">
    <property type="entry name" value="DUF4145"/>
</dbReference>
<organism evidence="2 3">
    <name type="scientific">Lonepinella koalarum</name>
    <dbReference type="NCBI Taxonomy" id="53417"/>
    <lineage>
        <taxon>Bacteria</taxon>
        <taxon>Pseudomonadati</taxon>
        <taxon>Pseudomonadota</taxon>
        <taxon>Gammaproteobacteria</taxon>
        <taxon>Pasteurellales</taxon>
        <taxon>Pasteurellaceae</taxon>
        <taxon>Lonepinella</taxon>
    </lineage>
</organism>
<gene>
    <name evidence="2" type="ORF">EV692_1372</name>
</gene>